<evidence type="ECO:0000256" key="3">
    <source>
        <dbReference type="ARBA" id="ARBA00011902"/>
    </source>
</evidence>
<dbReference type="Gene3D" id="6.10.250.2930">
    <property type="match status" value="1"/>
</dbReference>
<keyword evidence="13" id="KW-0832">Ubl conjugation</keyword>
<evidence type="ECO:0000259" key="27">
    <source>
        <dbReference type="PROSITE" id="PS50011"/>
    </source>
</evidence>
<evidence type="ECO:0000256" key="12">
    <source>
        <dbReference type="ARBA" id="ARBA00022840"/>
    </source>
</evidence>
<dbReference type="PANTHER" id="PTHR24416">
    <property type="entry name" value="TYROSINE-PROTEIN KINASE RECEPTOR"/>
    <property type="match status" value="1"/>
</dbReference>
<evidence type="ECO:0000256" key="6">
    <source>
        <dbReference type="ARBA" id="ARBA00022679"/>
    </source>
</evidence>
<dbReference type="InterPro" id="IPR009030">
    <property type="entry name" value="Growth_fac_rcpt_cys_sf"/>
</dbReference>
<dbReference type="PROSITE" id="PS00109">
    <property type="entry name" value="PROTEIN_KINASE_TYR"/>
    <property type="match status" value="1"/>
</dbReference>
<keyword evidence="4" id="KW-1003">Cell membrane</keyword>
<evidence type="ECO:0000256" key="14">
    <source>
        <dbReference type="ARBA" id="ARBA00022989"/>
    </source>
</evidence>
<dbReference type="PRINTS" id="PR00109">
    <property type="entry name" value="TYRKINASE"/>
</dbReference>
<dbReference type="GO" id="GO:0050679">
    <property type="term" value="P:positive regulation of epithelial cell proliferation"/>
    <property type="evidence" value="ECO:0007669"/>
    <property type="project" value="TreeGrafter"/>
</dbReference>
<dbReference type="FunFam" id="2.10.220.10:FF:000001">
    <property type="entry name" value="Receptor protein-tyrosine kinase"/>
    <property type="match status" value="1"/>
</dbReference>
<keyword evidence="8" id="KW-0732">Signal</keyword>
<dbReference type="InterPro" id="IPR020635">
    <property type="entry name" value="Tyr_kinase_cat_dom"/>
</dbReference>
<evidence type="ECO:0000256" key="7">
    <source>
        <dbReference type="ARBA" id="ARBA00022692"/>
    </source>
</evidence>
<evidence type="ECO:0000313" key="28">
    <source>
        <dbReference type="Ensembl" id="ENSOSIP00000016941.1"/>
    </source>
</evidence>
<keyword evidence="6 22" id="KW-0808">Transferase</keyword>
<evidence type="ECO:0000256" key="10">
    <source>
        <dbReference type="ARBA" id="ARBA00022741"/>
    </source>
</evidence>
<keyword evidence="19" id="KW-0325">Glycoprotein</keyword>
<dbReference type="InterPro" id="IPR008266">
    <property type="entry name" value="Tyr_kinase_AS"/>
</dbReference>
<keyword evidence="10 22" id="KW-0547">Nucleotide-binding</keyword>
<dbReference type="InterPro" id="IPR032778">
    <property type="entry name" value="GF_recep_IV"/>
</dbReference>
<evidence type="ECO:0000256" key="4">
    <source>
        <dbReference type="ARBA" id="ARBA00022475"/>
    </source>
</evidence>
<keyword evidence="20" id="KW-0539">Nucleus</keyword>
<dbReference type="Gene3D" id="1.10.510.10">
    <property type="entry name" value="Transferase(Phosphotransferase) domain 1"/>
    <property type="match status" value="1"/>
</dbReference>
<dbReference type="PROSITE" id="PS50011">
    <property type="entry name" value="PROTEIN_KINASE_DOM"/>
    <property type="match status" value="1"/>
</dbReference>
<dbReference type="GO" id="GO:0009925">
    <property type="term" value="C:basal plasma membrane"/>
    <property type="evidence" value="ECO:0007669"/>
    <property type="project" value="TreeGrafter"/>
</dbReference>
<dbReference type="Gene3D" id="2.10.220.10">
    <property type="entry name" value="Hormone Receptor, Insulin-like Growth Factor Receptor 1, Chain A, domain 2"/>
    <property type="match status" value="3"/>
</dbReference>
<dbReference type="FunFam" id="2.10.220.10:FF:000002">
    <property type="entry name" value="Receptor protein-tyrosine kinase"/>
    <property type="match status" value="1"/>
</dbReference>
<comment type="subcellular location">
    <subcellularLocation>
        <location evidence="2">Cell membrane</location>
        <topology evidence="2">Single-pass type I membrane protein</topology>
    </subcellularLocation>
    <subcellularLocation>
        <location evidence="1">Nucleus</location>
    </subcellularLocation>
</comment>
<dbReference type="InterPro" id="IPR036941">
    <property type="entry name" value="Rcpt_L-dom_sf"/>
</dbReference>
<dbReference type="FunFam" id="1.10.510.10:FF:000027">
    <property type="entry name" value="Receptor protein-tyrosine kinase"/>
    <property type="match status" value="1"/>
</dbReference>
<proteinExistence type="inferred from homology"/>
<dbReference type="InterPro" id="IPR049328">
    <property type="entry name" value="TM_ErbB1"/>
</dbReference>
<evidence type="ECO:0000256" key="16">
    <source>
        <dbReference type="ARBA" id="ARBA00023137"/>
    </source>
</evidence>
<evidence type="ECO:0000256" key="24">
    <source>
        <dbReference type="PIRSR" id="PIRSR000619-2"/>
    </source>
</evidence>
<comment type="similarity">
    <text evidence="22">Belongs to the protein kinase superfamily. Tyr protein kinase family. EGF receptor subfamily.</text>
</comment>
<dbReference type="InterPro" id="IPR044912">
    <property type="entry name" value="Egfr_JX_dom"/>
</dbReference>
<dbReference type="Gene3D" id="3.80.20.20">
    <property type="entry name" value="Receptor L-domain"/>
    <property type="match status" value="2"/>
</dbReference>
<dbReference type="GO" id="GO:0043235">
    <property type="term" value="C:receptor complex"/>
    <property type="evidence" value="ECO:0007669"/>
    <property type="project" value="TreeGrafter"/>
</dbReference>
<dbReference type="CDD" id="cd12087">
    <property type="entry name" value="TM_EGFR-like"/>
    <property type="match status" value="1"/>
</dbReference>
<dbReference type="CDD" id="cd00064">
    <property type="entry name" value="FU"/>
    <property type="match status" value="3"/>
</dbReference>
<dbReference type="Proteomes" id="UP000694383">
    <property type="component" value="Unplaced"/>
</dbReference>
<dbReference type="InterPro" id="IPR050122">
    <property type="entry name" value="RTK"/>
</dbReference>
<organism evidence="28 29">
    <name type="scientific">Oryzias sinensis</name>
    <name type="common">Chinese medaka</name>
    <dbReference type="NCBI Taxonomy" id="183150"/>
    <lineage>
        <taxon>Eukaryota</taxon>
        <taxon>Metazoa</taxon>
        <taxon>Chordata</taxon>
        <taxon>Craniata</taxon>
        <taxon>Vertebrata</taxon>
        <taxon>Euteleostomi</taxon>
        <taxon>Actinopterygii</taxon>
        <taxon>Neopterygii</taxon>
        <taxon>Teleostei</taxon>
        <taxon>Neoteleostei</taxon>
        <taxon>Acanthomorphata</taxon>
        <taxon>Ovalentaria</taxon>
        <taxon>Atherinomorphae</taxon>
        <taxon>Beloniformes</taxon>
        <taxon>Adrianichthyidae</taxon>
        <taxon>Oryziinae</taxon>
        <taxon>Oryzias</taxon>
    </lineage>
</organism>
<keyword evidence="29" id="KW-1185">Reference proteome</keyword>
<keyword evidence="5" id="KW-0597">Phosphoprotein</keyword>
<keyword evidence="9" id="KW-0677">Repeat</keyword>
<feature type="transmembrane region" description="Helical" evidence="26">
    <location>
        <begin position="736"/>
        <end position="758"/>
    </location>
</feature>
<dbReference type="InterPro" id="IPR006211">
    <property type="entry name" value="Furin-like_Cys-rich_dom"/>
</dbReference>
<dbReference type="InterPro" id="IPR000719">
    <property type="entry name" value="Prot_kinase_dom"/>
</dbReference>
<dbReference type="EC" id="2.7.10.1" evidence="3 22"/>
<dbReference type="GO" id="GO:0009966">
    <property type="term" value="P:regulation of signal transduction"/>
    <property type="evidence" value="ECO:0007669"/>
    <property type="project" value="UniProtKB-ARBA"/>
</dbReference>
<evidence type="ECO:0000256" key="23">
    <source>
        <dbReference type="PIRSR" id="PIRSR000619-1"/>
    </source>
</evidence>
<dbReference type="SMART" id="SM00219">
    <property type="entry name" value="TyrKc"/>
    <property type="match status" value="1"/>
</dbReference>
<protein>
    <recommendedName>
        <fullName evidence="3 22">Receptor protein-tyrosine kinase</fullName>
        <ecNumber evidence="3 22">2.7.10.1</ecNumber>
    </recommendedName>
</protein>
<dbReference type="GO" id="GO:0022008">
    <property type="term" value="P:neurogenesis"/>
    <property type="evidence" value="ECO:0007669"/>
    <property type="project" value="TreeGrafter"/>
</dbReference>
<evidence type="ECO:0000256" key="17">
    <source>
        <dbReference type="ARBA" id="ARBA00023157"/>
    </source>
</evidence>
<dbReference type="Gene3D" id="3.30.200.20">
    <property type="entry name" value="Phosphorylase Kinase, domain 1"/>
    <property type="match status" value="1"/>
</dbReference>
<dbReference type="Pfam" id="PF21314">
    <property type="entry name" value="TM_ErbB1"/>
    <property type="match status" value="1"/>
</dbReference>
<dbReference type="InterPro" id="IPR016245">
    <property type="entry name" value="Tyr_kinase_EGF/ERB/XmrK_rcpt"/>
</dbReference>
<feature type="binding site" evidence="24">
    <location>
        <begin position="808"/>
        <end position="816"/>
    </location>
    <ligand>
        <name>ATP</name>
        <dbReference type="ChEBI" id="CHEBI:30616"/>
    </ligand>
</feature>
<dbReference type="SUPFAM" id="SSF52058">
    <property type="entry name" value="L domain-like"/>
    <property type="match status" value="2"/>
</dbReference>
<dbReference type="InterPro" id="IPR001245">
    <property type="entry name" value="Ser-Thr/Tyr_kinase_cat_dom"/>
</dbReference>
<dbReference type="GeneTree" id="ENSGT00940000155450"/>
<feature type="binding site" evidence="24 25">
    <location>
        <position position="835"/>
    </location>
    <ligand>
        <name>ATP</name>
        <dbReference type="ChEBI" id="CHEBI:30616"/>
    </ligand>
</feature>
<dbReference type="InterPro" id="IPR006212">
    <property type="entry name" value="Furin_repeat"/>
</dbReference>
<dbReference type="PIRSF" id="PIRSF000619">
    <property type="entry name" value="TyrPK_EGF-R"/>
    <property type="match status" value="1"/>
</dbReference>
<keyword evidence="12 22" id="KW-0067">ATP-binding</keyword>
<evidence type="ECO:0000256" key="2">
    <source>
        <dbReference type="ARBA" id="ARBA00004251"/>
    </source>
</evidence>
<dbReference type="Pfam" id="PF00757">
    <property type="entry name" value="Furin-like"/>
    <property type="match status" value="1"/>
</dbReference>
<reference evidence="28" key="1">
    <citation type="submission" date="2025-08" db="UniProtKB">
        <authorList>
            <consortium name="Ensembl"/>
        </authorList>
    </citation>
    <scope>IDENTIFICATION</scope>
</reference>
<keyword evidence="17" id="KW-1015">Disulfide bond</keyword>
<dbReference type="GO" id="GO:0005524">
    <property type="term" value="F:ATP binding"/>
    <property type="evidence" value="ECO:0007669"/>
    <property type="project" value="UniProtKB-UniRule"/>
</dbReference>
<evidence type="ECO:0000256" key="11">
    <source>
        <dbReference type="ARBA" id="ARBA00022777"/>
    </source>
</evidence>
<dbReference type="GO" id="GO:0043066">
    <property type="term" value="P:negative regulation of apoptotic process"/>
    <property type="evidence" value="ECO:0007669"/>
    <property type="project" value="TreeGrafter"/>
</dbReference>
<dbReference type="InterPro" id="IPR011009">
    <property type="entry name" value="Kinase-like_dom_sf"/>
</dbReference>
<dbReference type="GO" id="GO:0048408">
    <property type="term" value="F:epidermal growth factor binding"/>
    <property type="evidence" value="ECO:0007669"/>
    <property type="project" value="TreeGrafter"/>
</dbReference>
<evidence type="ECO:0000256" key="15">
    <source>
        <dbReference type="ARBA" id="ARBA00023136"/>
    </source>
</evidence>
<feature type="active site" description="Proton acceptor" evidence="23">
    <location>
        <position position="927"/>
    </location>
</feature>
<evidence type="ECO:0000256" key="25">
    <source>
        <dbReference type="PROSITE-ProRule" id="PRU10141"/>
    </source>
</evidence>
<dbReference type="FunFam" id="3.80.20.20:FF:000013">
    <property type="entry name" value="Erb-b2 receptor tyrosine kinase 3a"/>
    <property type="match status" value="1"/>
</dbReference>
<keyword evidence="7 26" id="KW-0812">Transmembrane</keyword>
<dbReference type="Pfam" id="PF14843">
    <property type="entry name" value="GF_recep_IV"/>
    <property type="match status" value="1"/>
</dbReference>
<dbReference type="GO" id="GO:0005006">
    <property type="term" value="F:epidermal growth factor receptor activity"/>
    <property type="evidence" value="ECO:0007669"/>
    <property type="project" value="TreeGrafter"/>
</dbReference>
<dbReference type="PANTHER" id="PTHR24416:SF91">
    <property type="entry name" value="EPIDERMAL GROWTH FACTOR RECEPTOR"/>
    <property type="match status" value="1"/>
</dbReference>
<sequence length="1261" mass="139830">MRPVGGARLIGPGPAAAGRFGSAVRCSSWDFLSWNLRNVNRGAKEVFARLTGPLCSRAPRLIRVCGVTSAVSGELQLHLALTNKEYLLTNLHCGPLIASASSEPPLEMTASVLTVCQGTSNLLTLLGTREYHYESMVRMYSNCSVVLENLEITYTLENQDLSFLQSIQEVGGYVLIAMNDVATVPLVNLRLIRGQNLYDKFALLVMSNYHSSNITGAPRYTSGLRQLQLSRLTEILNGGVKVTNNPLLCNMEKIQWWDIVDQARNFSVLLKFDDYKRDCERCDPGCVNDSCWAAGPDHCQKFTKLVCAEQCGTGRCSGPKPLDCCNQHCAAGCTGPLATDCLACKNFNDDGICKDSCPPLNLYNHKSQQVVENPNAKYSFGATCVKACPHNYVVTEGSCVRACSPNTYEVEENGVQRCKRCEGPCPKACDGVGVGRLTNTIAVNSSNIESFKNCTKINGDIVFLKSSFSGDQHYNIPPMDPKKLEYFRTVKEITGHLLIQTWPENMTSLSVFENLEIIRGRSLFVNKYSFVVVGADNLHWLGLRSLKELSAGNVRLKDNKLLCYSKAMNWSYLFRDKTQIVDQTPPVDVCEGQNQTCDQQCSSKGCWGPGANMCLSCQYFNRKQHCVERCNLLQGEPREVEVEGSCVECHPECLVKTGILTCHGPGPDQCSQCAHFKDGSHCVRMCPHGVLDDENMLIWKYADQNGQCQLCHQNCSQGCSGPGLSGCSRTTTHSSLAVGVVSGLLVAVIVLLFVLVYVRRQRIKRKRTLRRLLQEKELVEPLTPSGQAPNQALLRILKETEFKKVRVLGSGAFGTVFKGLWVPEGENVRIPVAIKVLREATSPKANQEVLDEAYVMASVDHPHVCRLLGICLTSSVQLVTQLMPYGCLLDYVRQHKDRICAQWLLNWCVQIAKGMNYLEERHLVHRDLAARNVLLKNPNHIKITDFGLAKLLTADEKEYHADGGKVPIKWMALESILQWTYTHQSDVWSYGVTVWELMTFGSKPYDGIAASEIATVLERGERLPQPPICTIDVYMIMVKCWMIDPSSRPKFKELIMEFSQMARDPSRYLVIRGDLPSPSDSRFFSRLLSSDDMEEIADADEYLLPNKRLIPPDSHPCGATNGHLVRENSGALRYITDPTQSGLDKDDIFGHEYMNQSVSETSRSSRLSEVLNPNYEDLSLASSTASLHLSPENLEPSGPQYLNTTTVQRPLQACGSLENPDYQAAFLSPTGTASLGNALFLPAAENLEYLGLSAAQCAPVR</sequence>
<dbReference type="SUPFAM" id="SSF56112">
    <property type="entry name" value="Protein kinase-like (PK-like)"/>
    <property type="match status" value="1"/>
</dbReference>
<dbReference type="Pfam" id="PF01030">
    <property type="entry name" value="Recep_L_domain"/>
    <property type="match status" value="2"/>
</dbReference>
<evidence type="ECO:0000256" key="8">
    <source>
        <dbReference type="ARBA" id="ARBA00022729"/>
    </source>
</evidence>
<name>A0A8C7XQ72_9TELE</name>
<evidence type="ECO:0000256" key="22">
    <source>
        <dbReference type="PIRNR" id="PIRNR000619"/>
    </source>
</evidence>
<reference evidence="28" key="2">
    <citation type="submission" date="2025-09" db="UniProtKB">
        <authorList>
            <consortium name="Ensembl"/>
        </authorList>
    </citation>
    <scope>IDENTIFICATION</scope>
</reference>
<keyword evidence="14 26" id="KW-1133">Transmembrane helix</keyword>
<dbReference type="CDD" id="cd05108">
    <property type="entry name" value="PTKc_EGFR"/>
    <property type="match status" value="1"/>
</dbReference>
<evidence type="ECO:0000256" key="26">
    <source>
        <dbReference type="SAM" id="Phobius"/>
    </source>
</evidence>
<keyword evidence="11 22" id="KW-0418">Kinase</keyword>
<evidence type="ECO:0000256" key="20">
    <source>
        <dbReference type="ARBA" id="ARBA00023242"/>
    </source>
</evidence>
<dbReference type="FunFam" id="3.80.20.20:FF:000006">
    <property type="entry name" value="Receptor protein-tyrosine kinase"/>
    <property type="match status" value="1"/>
</dbReference>
<keyword evidence="16 22" id="KW-0829">Tyrosine-protein kinase</keyword>
<dbReference type="InterPro" id="IPR000494">
    <property type="entry name" value="Rcpt_L-dom"/>
</dbReference>
<evidence type="ECO:0000256" key="5">
    <source>
        <dbReference type="ARBA" id="ARBA00022553"/>
    </source>
</evidence>
<keyword evidence="18 22" id="KW-0675">Receptor</keyword>
<evidence type="ECO:0000256" key="13">
    <source>
        <dbReference type="ARBA" id="ARBA00022843"/>
    </source>
</evidence>
<dbReference type="Pfam" id="PF07714">
    <property type="entry name" value="PK_Tyr_Ser-Thr"/>
    <property type="match status" value="1"/>
</dbReference>
<dbReference type="AlphaFoldDB" id="A0A8C7XQ72"/>
<comment type="catalytic activity">
    <reaction evidence="21">
        <text>L-tyrosyl-[protein] + ATP = O-phospho-L-tyrosyl-[protein] + ADP + H(+)</text>
        <dbReference type="Rhea" id="RHEA:10596"/>
        <dbReference type="Rhea" id="RHEA-COMP:10136"/>
        <dbReference type="Rhea" id="RHEA-COMP:20101"/>
        <dbReference type="ChEBI" id="CHEBI:15378"/>
        <dbReference type="ChEBI" id="CHEBI:30616"/>
        <dbReference type="ChEBI" id="CHEBI:46858"/>
        <dbReference type="ChEBI" id="CHEBI:61978"/>
        <dbReference type="ChEBI" id="CHEBI:456216"/>
        <dbReference type="EC" id="2.7.10.1"/>
    </reaction>
</comment>
<evidence type="ECO:0000313" key="29">
    <source>
        <dbReference type="Proteomes" id="UP000694383"/>
    </source>
</evidence>
<dbReference type="SUPFAM" id="SSF57184">
    <property type="entry name" value="Growth factor receptor domain"/>
    <property type="match status" value="2"/>
</dbReference>
<keyword evidence="15 22" id="KW-0472">Membrane</keyword>
<dbReference type="FunFam" id="3.30.200.20:FF:000044">
    <property type="entry name" value="Receptor protein-tyrosine kinase"/>
    <property type="match status" value="1"/>
</dbReference>
<feature type="domain" description="Protein kinase" evidence="27">
    <location>
        <begin position="802"/>
        <end position="1069"/>
    </location>
</feature>
<dbReference type="GO" id="GO:0005634">
    <property type="term" value="C:nucleus"/>
    <property type="evidence" value="ECO:0007669"/>
    <property type="project" value="UniProtKB-SubCell"/>
</dbReference>
<evidence type="ECO:0000256" key="1">
    <source>
        <dbReference type="ARBA" id="ARBA00004123"/>
    </source>
</evidence>
<dbReference type="PROSITE" id="PS00107">
    <property type="entry name" value="PROTEIN_KINASE_ATP"/>
    <property type="match status" value="1"/>
</dbReference>
<evidence type="ECO:0000256" key="19">
    <source>
        <dbReference type="ARBA" id="ARBA00023180"/>
    </source>
</evidence>
<dbReference type="Ensembl" id="ENSOSIT00000017908.1">
    <property type="protein sequence ID" value="ENSOSIP00000016941.1"/>
    <property type="gene ID" value="ENSOSIG00000008822.1"/>
</dbReference>
<dbReference type="InterPro" id="IPR017441">
    <property type="entry name" value="Protein_kinase_ATP_BS"/>
</dbReference>
<evidence type="ECO:0000256" key="9">
    <source>
        <dbReference type="ARBA" id="ARBA00022737"/>
    </source>
</evidence>
<evidence type="ECO:0000256" key="18">
    <source>
        <dbReference type="ARBA" id="ARBA00023170"/>
    </source>
</evidence>
<dbReference type="SMART" id="SM00261">
    <property type="entry name" value="FU"/>
    <property type="match status" value="5"/>
</dbReference>
<accession>A0A8C7XQ72</accession>
<evidence type="ECO:0000256" key="21">
    <source>
        <dbReference type="ARBA" id="ARBA00051243"/>
    </source>
</evidence>